<sequence length="215" mass="22204">MTTRISLLLATTGVVALSACVTSTGPEDPNRTRQGALIGAVGGAIAGATVDNDDRLKNAAIGAVVGGGVGATVGAYLDQQERELRAQLGTGIVIENTGSELIVRLPQDILFAVDSAAVQPGLRGDLQLLANSLNKYSASSVEIQGHTDNTGDAGYNQGLSQRRAQSVTSELIAYGVAPSRLRPVGYGESRPIADNLTDAGRAQNRRVQVVIRPTG</sequence>
<evidence type="ECO:0000256" key="1">
    <source>
        <dbReference type="ARBA" id="ARBA00004442"/>
    </source>
</evidence>
<dbReference type="Gene3D" id="3.30.1330.60">
    <property type="entry name" value="OmpA-like domain"/>
    <property type="match status" value="1"/>
</dbReference>
<gene>
    <name evidence="7" type="ORF">FEV53_04685</name>
</gene>
<keyword evidence="3" id="KW-0998">Cell outer membrane</keyword>
<dbReference type="PRINTS" id="PR01023">
    <property type="entry name" value="NAFLGMOTY"/>
</dbReference>
<reference evidence="7 8" key="1">
    <citation type="submission" date="2019-06" db="EMBL/GenBank/DDBJ databases">
        <title>Paenimaribius caenipelagi gen. nov., sp. nov., isolated from a tidal flat.</title>
        <authorList>
            <person name="Yoon J.-H."/>
        </authorList>
    </citation>
    <scope>NUCLEOTIDE SEQUENCE [LARGE SCALE GENOMIC DNA]</scope>
    <source>
        <strain evidence="7 8">JBTF-M29</strain>
    </source>
</reference>
<dbReference type="PROSITE" id="PS51257">
    <property type="entry name" value="PROKAR_LIPOPROTEIN"/>
    <property type="match status" value="1"/>
</dbReference>
<dbReference type="PANTHER" id="PTHR30329:SF21">
    <property type="entry name" value="LIPOPROTEIN YIAD-RELATED"/>
    <property type="match status" value="1"/>
</dbReference>
<name>A0A547Q7M5_9RHOB</name>
<dbReference type="OrthoDB" id="9782229at2"/>
<accession>A0A547Q7M5</accession>
<dbReference type="EMBL" id="VFSV01000006">
    <property type="protein sequence ID" value="TRD22359.1"/>
    <property type="molecule type" value="Genomic_DNA"/>
</dbReference>
<dbReference type="InterPro" id="IPR027367">
    <property type="entry name" value="Gly-zipper_YMGG"/>
</dbReference>
<dbReference type="PRINTS" id="PR01021">
    <property type="entry name" value="OMPADOMAIN"/>
</dbReference>
<dbReference type="InterPro" id="IPR036737">
    <property type="entry name" value="OmpA-like_sf"/>
</dbReference>
<dbReference type="SUPFAM" id="SSF103088">
    <property type="entry name" value="OmpA-like"/>
    <property type="match status" value="1"/>
</dbReference>
<dbReference type="InterPro" id="IPR006665">
    <property type="entry name" value="OmpA-like"/>
</dbReference>
<feature type="domain" description="OmpA-like" evidence="6">
    <location>
        <begin position="98"/>
        <end position="215"/>
    </location>
</feature>
<dbReference type="CDD" id="cd07185">
    <property type="entry name" value="OmpA_C-like"/>
    <property type="match status" value="1"/>
</dbReference>
<dbReference type="AlphaFoldDB" id="A0A547Q7M5"/>
<keyword evidence="2 4" id="KW-0472">Membrane</keyword>
<comment type="subcellular location">
    <subcellularLocation>
        <location evidence="1">Cell outer membrane</location>
    </subcellularLocation>
</comment>
<dbReference type="GO" id="GO:0009279">
    <property type="term" value="C:cell outer membrane"/>
    <property type="evidence" value="ECO:0007669"/>
    <property type="project" value="UniProtKB-SubCell"/>
</dbReference>
<feature type="chain" id="PRO_5022090917" evidence="5">
    <location>
        <begin position="19"/>
        <end position="215"/>
    </location>
</feature>
<dbReference type="PROSITE" id="PS51123">
    <property type="entry name" value="OMPA_2"/>
    <property type="match status" value="1"/>
</dbReference>
<evidence type="ECO:0000313" key="7">
    <source>
        <dbReference type="EMBL" id="TRD22359.1"/>
    </source>
</evidence>
<evidence type="ECO:0000256" key="5">
    <source>
        <dbReference type="SAM" id="SignalP"/>
    </source>
</evidence>
<keyword evidence="8" id="KW-1185">Reference proteome</keyword>
<evidence type="ECO:0000313" key="8">
    <source>
        <dbReference type="Proteomes" id="UP000318590"/>
    </source>
</evidence>
<dbReference type="PANTHER" id="PTHR30329">
    <property type="entry name" value="STATOR ELEMENT OF FLAGELLAR MOTOR COMPLEX"/>
    <property type="match status" value="1"/>
</dbReference>
<dbReference type="RefSeq" id="WP_142833661.1">
    <property type="nucleotide sequence ID" value="NZ_VFSV01000006.1"/>
</dbReference>
<organism evidence="7 8">
    <name type="scientific">Palleronia caenipelagi</name>
    <dbReference type="NCBI Taxonomy" id="2489174"/>
    <lineage>
        <taxon>Bacteria</taxon>
        <taxon>Pseudomonadati</taxon>
        <taxon>Pseudomonadota</taxon>
        <taxon>Alphaproteobacteria</taxon>
        <taxon>Rhodobacterales</taxon>
        <taxon>Roseobacteraceae</taxon>
        <taxon>Palleronia</taxon>
    </lineage>
</organism>
<evidence type="ECO:0000256" key="4">
    <source>
        <dbReference type="PROSITE-ProRule" id="PRU00473"/>
    </source>
</evidence>
<dbReference type="Pfam" id="PF13441">
    <property type="entry name" value="Gly-zipper_YMGG"/>
    <property type="match status" value="1"/>
</dbReference>
<dbReference type="Pfam" id="PF00691">
    <property type="entry name" value="OmpA"/>
    <property type="match status" value="1"/>
</dbReference>
<keyword evidence="5" id="KW-0732">Signal</keyword>
<dbReference type="InterPro" id="IPR006664">
    <property type="entry name" value="OMP_bac"/>
</dbReference>
<evidence type="ECO:0000256" key="3">
    <source>
        <dbReference type="ARBA" id="ARBA00023237"/>
    </source>
</evidence>
<protein>
    <submittedName>
        <fullName evidence="7">OmpA family protein</fullName>
    </submittedName>
</protein>
<dbReference type="InterPro" id="IPR050330">
    <property type="entry name" value="Bact_OuterMem_StrucFunc"/>
</dbReference>
<evidence type="ECO:0000259" key="6">
    <source>
        <dbReference type="PROSITE" id="PS51123"/>
    </source>
</evidence>
<feature type="signal peptide" evidence="5">
    <location>
        <begin position="1"/>
        <end position="18"/>
    </location>
</feature>
<dbReference type="Proteomes" id="UP000318590">
    <property type="component" value="Unassembled WGS sequence"/>
</dbReference>
<proteinExistence type="predicted"/>
<evidence type="ECO:0000256" key="2">
    <source>
        <dbReference type="ARBA" id="ARBA00023136"/>
    </source>
</evidence>
<comment type="caution">
    <text evidence="7">The sequence shown here is derived from an EMBL/GenBank/DDBJ whole genome shotgun (WGS) entry which is preliminary data.</text>
</comment>